<dbReference type="AlphaFoldDB" id="A0A7C9PGS6"/>
<evidence type="ECO:0000313" key="2">
    <source>
        <dbReference type="EMBL" id="NDY91557.1"/>
    </source>
</evidence>
<evidence type="ECO:0000313" key="3">
    <source>
        <dbReference type="Proteomes" id="UP000484255"/>
    </source>
</evidence>
<dbReference type="Proteomes" id="UP000484255">
    <property type="component" value="Unassembled WGS sequence"/>
</dbReference>
<feature type="domain" description="DUF5666" evidence="1">
    <location>
        <begin position="56"/>
        <end position="111"/>
    </location>
</feature>
<keyword evidence="3" id="KW-1185">Reference proteome</keyword>
<comment type="caution">
    <text evidence="2">The sequence shown here is derived from an EMBL/GenBank/DDBJ whole genome shotgun (WGS) entry which is preliminary data.</text>
</comment>
<reference evidence="2 3" key="1">
    <citation type="submission" date="2020-02" db="EMBL/GenBank/DDBJ databases">
        <title>Ideonella bacterium strain TBM-1.</title>
        <authorList>
            <person name="Chen W.-M."/>
        </authorList>
    </citation>
    <scope>NUCLEOTIDE SEQUENCE [LARGE SCALE GENOMIC DNA]</scope>
    <source>
        <strain evidence="2 3">TBM-1</strain>
    </source>
</reference>
<evidence type="ECO:0000259" key="1">
    <source>
        <dbReference type="Pfam" id="PF18914"/>
    </source>
</evidence>
<proteinExistence type="predicted"/>
<dbReference type="RefSeq" id="WP_163457410.1">
    <property type="nucleotide sequence ID" value="NZ_JAAGOH010000010.1"/>
</dbReference>
<sequence length="406" mass="41109">MKSLWTEARPAGALRPAGWRWGLTALLLGALAGVVACGGGVEVGGTGDASTYAEGSISGFGSIVVNGVHYDESAATIVNEDGLVLAAGDLRLGMVVRVDGGAIDSGTLTATAQKVTVAPDLLGPVQSTDAALGRFTVLGQTVRINSDTAWAEALSGGVSALAAGQVVVVHAVYDAAAGTYLARRVELPTGAVTAYFVRGAVGAVEEGAKTFTLGAGTFRYVSAPAGLAAGALLRLKLETVADASGRWLVTTAGAGRTRPADGRKVELEGVVSALSGASRFTLAGQVVDIASARVSPSGTVLAAGMRVEVEGAMASGVLVATRLEVRDADDDGEDDDPRAVEIEGRISALDAVAQTLVVRGVTVHYGQASFSSGKPADLKLNGRIEVRGRWAGDGVTLVAEQVKLED</sequence>
<organism evidence="2 3">
    <name type="scientific">Ideonella livida</name>
    <dbReference type="NCBI Taxonomy" id="2707176"/>
    <lineage>
        <taxon>Bacteria</taxon>
        <taxon>Pseudomonadati</taxon>
        <taxon>Pseudomonadota</taxon>
        <taxon>Betaproteobacteria</taxon>
        <taxon>Burkholderiales</taxon>
        <taxon>Sphaerotilaceae</taxon>
        <taxon>Ideonella</taxon>
    </lineage>
</organism>
<gene>
    <name evidence="2" type="ORF">G3A44_10205</name>
</gene>
<dbReference type="InterPro" id="IPR043724">
    <property type="entry name" value="DUF5666"/>
</dbReference>
<feature type="domain" description="DUF5666" evidence="1">
    <location>
        <begin position="268"/>
        <end position="324"/>
    </location>
</feature>
<accession>A0A7C9PGS6</accession>
<name>A0A7C9PGS6_9BURK</name>
<protein>
    <recommendedName>
        <fullName evidence="1">DUF5666 domain-containing protein</fullName>
    </recommendedName>
</protein>
<feature type="domain" description="DUF5666" evidence="1">
    <location>
        <begin position="343"/>
        <end position="403"/>
    </location>
</feature>
<feature type="domain" description="DUF5666" evidence="1">
    <location>
        <begin position="123"/>
        <end position="186"/>
    </location>
</feature>
<dbReference type="EMBL" id="JAAGOH010000010">
    <property type="protein sequence ID" value="NDY91557.1"/>
    <property type="molecule type" value="Genomic_DNA"/>
</dbReference>
<dbReference type="Pfam" id="PF18914">
    <property type="entry name" value="DUF5666"/>
    <property type="match status" value="4"/>
</dbReference>